<dbReference type="PANTHER" id="PTHR11802:SF113">
    <property type="entry name" value="SERINE CARBOXYPEPTIDASE CTSA-4.1"/>
    <property type="match status" value="1"/>
</dbReference>
<dbReference type="PROSITE" id="PS00131">
    <property type="entry name" value="CARBOXYPEPT_SER_SER"/>
    <property type="match status" value="1"/>
</dbReference>
<evidence type="ECO:0000256" key="5">
    <source>
        <dbReference type="ARBA" id="ARBA00022801"/>
    </source>
</evidence>
<dbReference type="GO" id="GO:0004185">
    <property type="term" value="F:serine-type carboxypeptidase activity"/>
    <property type="evidence" value="ECO:0007669"/>
    <property type="project" value="UniProtKB-UniRule"/>
</dbReference>
<evidence type="ECO:0000256" key="6">
    <source>
        <dbReference type="ARBA" id="ARBA00023180"/>
    </source>
</evidence>
<dbReference type="InterPro" id="IPR018202">
    <property type="entry name" value="Ser_caboxypep_ser_AS"/>
</dbReference>
<dbReference type="Gene3D" id="3.40.50.1820">
    <property type="entry name" value="alpha/beta hydrolase"/>
    <property type="match status" value="1"/>
</dbReference>
<comment type="similarity">
    <text evidence="1 7">Belongs to the peptidase S10 family.</text>
</comment>
<dbReference type="GO" id="GO:0000324">
    <property type="term" value="C:fungal-type vacuole"/>
    <property type="evidence" value="ECO:0007669"/>
    <property type="project" value="TreeGrafter"/>
</dbReference>
<keyword evidence="10" id="KW-1185">Reference proteome</keyword>
<evidence type="ECO:0000256" key="7">
    <source>
        <dbReference type="RuleBase" id="RU361156"/>
    </source>
</evidence>
<keyword evidence="5 7" id="KW-0378">Hydrolase</keyword>
<dbReference type="PRINTS" id="PR00724">
    <property type="entry name" value="CRBOXYPTASEC"/>
</dbReference>
<proteinExistence type="inferred from homology"/>
<sequence length="465" mass="49860">QIEGVTDSWKPDRVTASPQGAERTSAVAKTLRAIFREGRAEGERRAQEGRGRGGACDARAPPVSQTRTRAGKAAAAHASPSPPSPPPHAPPPVRAFAEMTRFAAAAAVAAAVAALCSAPPAGAAFFQTVFGRQVKALTKTLAEAIADPWSSVSHPAFPSYKVRVLEPKGYCDPGVEQKSGYFDIDGKKHFVREYPAIAAPRSSRASPITPPVVDFITKEEGGTANISDATWRCPTASSIFARQYFHFFESRSDPKTDPFVLWLNGGPGCSSMVCTSFPRGRRRITGLYMENGPCRVREDGSVFSLQRLTTTSTDGTPMSTANVIFLDQPLGAGFSFGSGGAWDTDEAARDVYAFFQVFFREYPKYAKASFHIWGESYGGFGSVSSQSATTPTCHLIRRLPFQPDTTSPVSGITLTSRTKLRMRKGSLRSTSSVAEGHVLVFCFQSVGIGNGVTDPAIQFGYSGPM</sequence>
<protein>
    <recommendedName>
        <fullName evidence="7">Carboxypeptidase</fullName>
        <ecNumber evidence="7">3.4.16.-</ecNumber>
    </recommendedName>
</protein>
<evidence type="ECO:0000256" key="1">
    <source>
        <dbReference type="ARBA" id="ARBA00009431"/>
    </source>
</evidence>
<feature type="compositionally biased region" description="Basic and acidic residues" evidence="8">
    <location>
        <begin position="34"/>
        <end position="51"/>
    </location>
</feature>
<feature type="region of interest" description="Disordered" evidence="8">
    <location>
        <begin position="1"/>
        <end position="91"/>
    </location>
</feature>
<gene>
    <name evidence="9" type="ORF">BJ554DRAFT_6712</name>
</gene>
<keyword evidence="2 7" id="KW-0121">Carboxypeptidase</keyword>
<evidence type="ECO:0000256" key="8">
    <source>
        <dbReference type="SAM" id="MobiDB-lite"/>
    </source>
</evidence>
<dbReference type="GO" id="GO:0006508">
    <property type="term" value="P:proteolysis"/>
    <property type="evidence" value="ECO:0007669"/>
    <property type="project" value="UniProtKB-KW"/>
</dbReference>
<feature type="non-terminal residue" evidence="9">
    <location>
        <position position="1"/>
    </location>
</feature>
<dbReference type="PANTHER" id="PTHR11802">
    <property type="entry name" value="SERINE PROTEASE FAMILY S10 SERINE CARBOXYPEPTIDASE"/>
    <property type="match status" value="1"/>
</dbReference>
<evidence type="ECO:0000313" key="10">
    <source>
        <dbReference type="Proteomes" id="UP000673691"/>
    </source>
</evidence>
<reference evidence="9 10" key="1">
    <citation type="journal article" name="Sci. Rep.">
        <title>Genome-scale phylogenetic analyses confirm Olpidium as the closest living zoosporic fungus to the non-flagellated, terrestrial fungi.</title>
        <authorList>
            <person name="Chang Y."/>
            <person name="Rochon D."/>
            <person name="Sekimoto S."/>
            <person name="Wang Y."/>
            <person name="Chovatia M."/>
            <person name="Sandor L."/>
            <person name="Salamov A."/>
            <person name="Grigoriev I.V."/>
            <person name="Stajich J.E."/>
            <person name="Spatafora J.W."/>
        </authorList>
    </citation>
    <scope>NUCLEOTIDE SEQUENCE [LARGE SCALE GENOMIC DNA]</scope>
    <source>
        <strain evidence="9">S191</strain>
    </source>
</reference>
<evidence type="ECO:0000256" key="3">
    <source>
        <dbReference type="ARBA" id="ARBA00022670"/>
    </source>
</evidence>
<keyword evidence="3 7" id="KW-0645">Protease</keyword>
<dbReference type="InterPro" id="IPR001563">
    <property type="entry name" value="Peptidase_S10"/>
</dbReference>
<name>A0A8H7ZX75_9FUNG</name>
<comment type="caution">
    <text evidence="9">The sequence shown here is derived from an EMBL/GenBank/DDBJ whole genome shotgun (WGS) entry which is preliminary data.</text>
</comment>
<evidence type="ECO:0000256" key="2">
    <source>
        <dbReference type="ARBA" id="ARBA00022645"/>
    </source>
</evidence>
<evidence type="ECO:0000256" key="4">
    <source>
        <dbReference type="ARBA" id="ARBA00022729"/>
    </source>
</evidence>
<dbReference type="AlphaFoldDB" id="A0A8H7ZX75"/>
<dbReference type="SUPFAM" id="SSF53474">
    <property type="entry name" value="alpha/beta-Hydrolases"/>
    <property type="match status" value="1"/>
</dbReference>
<accession>A0A8H7ZX75</accession>
<evidence type="ECO:0000313" key="9">
    <source>
        <dbReference type="EMBL" id="KAG5461141.1"/>
    </source>
</evidence>
<dbReference type="EC" id="3.4.16.-" evidence="7"/>
<dbReference type="InterPro" id="IPR029058">
    <property type="entry name" value="AB_hydrolase_fold"/>
</dbReference>
<dbReference type="OrthoDB" id="443318at2759"/>
<organism evidence="9 10">
    <name type="scientific">Olpidium bornovanus</name>
    <dbReference type="NCBI Taxonomy" id="278681"/>
    <lineage>
        <taxon>Eukaryota</taxon>
        <taxon>Fungi</taxon>
        <taxon>Fungi incertae sedis</taxon>
        <taxon>Olpidiomycota</taxon>
        <taxon>Olpidiomycotina</taxon>
        <taxon>Olpidiomycetes</taxon>
        <taxon>Olpidiales</taxon>
        <taxon>Olpidiaceae</taxon>
        <taxon>Olpidium</taxon>
    </lineage>
</organism>
<keyword evidence="6" id="KW-0325">Glycoprotein</keyword>
<feature type="compositionally biased region" description="Pro residues" evidence="8">
    <location>
        <begin position="80"/>
        <end position="91"/>
    </location>
</feature>
<dbReference type="EMBL" id="JAEFCI010004130">
    <property type="protein sequence ID" value="KAG5461141.1"/>
    <property type="molecule type" value="Genomic_DNA"/>
</dbReference>
<dbReference type="Proteomes" id="UP000673691">
    <property type="component" value="Unassembled WGS sequence"/>
</dbReference>
<keyword evidence="4" id="KW-0732">Signal</keyword>
<dbReference type="Pfam" id="PF00450">
    <property type="entry name" value="Peptidase_S10"/>
    <property type="match status" value="1"/>
</dbReference>